<reference evidence="3 4" key="1">
    <citation type="submission" date="2024-02" db="EMBL/GenBank/DDBJ databases">
        <authorList>
            <person name="Vignale AGUSTIN F."/>
            <person name="Sosa J E."/>
            <person name="Modenutti C."/>
        </authorList>
    </citation>
    <scope>NUCLEOTIDE SEQUENCE [LARGE SCALE GENOMIC DNA]</scope>
</reference>
<dbReference type="EMBL" id="CAUOFW020000837">
    <property type="protein sequence ID" value="CAK9137815.1"/>
    <property type="molecule type" value="Genomic_DNA"/>
</dbReference>
<dbReference type="SUPFAM" id="SSF55961">
    <property type="entry name" value="Bet v1-like"/>
    <property type="match status" value="1"/>
</dbReference>
<feature type="domain" description="Bet v I/Major latex protein" evidence="2">
    <location>
        <begin position="2"/>
        <end position="152"/>
    </location>
</feature>
<dbReference type="FunFam" id="3.30.530.20:FF:000007">
    <property type="entry name" value="Major pollen allergen Bet v 1-A"/>
    <property type="match status" value="1"/>
</dbReference>
<dbReference type="InterPro" id="IPR024949">
    <property type="entry name" value="Bet_v_I_allergen"/>
</dbReference>
<evidence type="ECO:0000256" key="1">
    <source>
        <dbReference type="ARBA" id="ARBA00009744"/>
    </source>
</evidence>
<dbReference type="SMART" id="SM01037">
    <property type="entry name" value="Bet_v_1"/>
    <property type="match status" value="1"/>
</dbReference>
<dbReference type="PRINTS" id="PR00634">
    <property type="entry name" value="BETALLERGEN"/>
</dbReference>
<dbReference type="Pfam" id="PF00407">
    <property type="entry name" value="Bet_v_1"/>
    <property type="match status" value="1"/>
</dbReference>
<evidence type="ECO:0000313" key="4">
    <source>
        <dbReference type="Proteomes" id="UP001642360"/>
    </source>
</evidence>
<name>A0ABC8QZ91_9AQUA</name>
<dbReference type="CDD" id="cd07816">
    <property type="entry name" value="Bet_v1-like"/>
    <property type="match status" value="1"/>
</dbReference>
<gene>
    <name evidence="3" type="ORF">ILEXP_LOCUS4852</name>
</gene>
<dbReference type="InterPro" id="IPR000916">
    <property type="entry name" value="Bet_v_I/MLP"/>
</dbReference>
<organism evidence="3 4">
    <name type="scientific">Ilex paraguariensis</name>
    <name type="common">yerba mate</name>
    <dbReference type="NCBI Taxonomy" id="185542"/>
    <lineage>
        <taxon>Eukaryota</taxon>
        <taxon>Viridiplantae</taxon>
        <taxon>Streptophyta</taxon>
        <taxon>Embryophyta</taxon>
        <taxon>Tracheophyta</taxon>
        <taxon>Spermatophyta</taxon>
        <taxon>Magnoliopsida</taxon>
        <taxon>eudicotyledons</taxon>
        <taxon>Gunneridae</taxon>
        <taxon>Pentapetalae</taxon>
        <taxon>asterids</taxon>
        <taxon>campanulids</taxon>
        <taxon>Aquifoliales</taxon>
        <taxon>Aquifoliaceae</taxon>
        <taxon>Ilex</taxon>
    </lineage>
</organism>
<keyword evidence="4" id="KW-1185">Reference proteome</keyword>
<dbReference type="InterPro" id="IPR023393">
    <property type="entry name" value="START-like_dom_sf"/>
</dbReference>
<comment type="similarity">
    <text evidence="1">Belongs to the BetVI family.</text>
</comment>
<sequence length="154" mass="17188">MASTGKLNVDMEVKSPADKFWESVRNSNTLFPKLFPDQYKSIEVLEGDGKSVGSVRLVTYAEGLPLVSVSKEKIDAVDEANKTVSYSVVGGELLKYYKNFKAHLTVTPKGDGSLVLWSCEFEKATEEVVDPHFIKDFAVKNFHHLDGYILQQPN</sequence>
<evidence type="ECO:0000313" key="3">
    <source>
        <dbReference type="EMBL" id="CAK9137815.1"/>
    </source>
</evidence>
<proteinExistence type="inferred from homology"/>
<accession>A0ABC8QZ91</accession>
<dbReference type="AlphaFoldDB" id="A0ABC8QZ91"/>
<comment type="caution">
    <text evidence="3">The sequence shown here is derived from an EMBL/GenBank/DDBJ whole genome shotgun (WGS) entry which is preliminary data.</text>
</comment>
<dbReference type="PANTHER" id="PTHR31907">
    <property type="entry name" value="MLP-LIKE PROTEIN 423"/>
    <property type="match status" value="1"/>
</dbReference>
<dbReference type="InterPro" id="IPR051761">
    <property type="entry name" value="MLP-like_ligand-binding"/>
</dbReference>
<dbReference type="Gene3D" id="3.30.530.20">
    <property type="match status" value="1"/>
</dbReference>
<protein>
    <recommendedName>
        <fullName evidence="2">Bet v I/Major latex protein domain-containing protein</fullName>
    </recommendedName>
</protein>
<evidence type="ECO:0000259" key="2">
    <source>
        <dbReference type="SMART" id="SM01037"/>
    </source>
</evidence>
<dbReference type="Proteomes" id="UP001642360">
    <property type="component" value="Unassembled WGS sequence"/>
</dbReference>